<keyword evidence="12" id="KW-1185">Reference proteome</keyword>
<evidence type="ECO:0000256" key="7">
    <source>
        <dbReference type="RuleBase" id="RU000394"/>
    </source>
</evidence>
<dbReference type="InterPro" id="IPR001752">
    <property type="entry name" value="Kinesin_motor_dom"/>
</dbReference>
<reference evidence="11" key="1">
    <citation type="submission" date="2023-07" db="EMBL/GenBank/DDBJ databases">
        <authorList>
            <consortium name="AG Swart"/>
            <person name="Singh M."/>
            <person name="Singh A."/>
            <person name="Seah K."/>
            <person name="Emmerich C."/>
        </authorList>
    </citation>
    <scope>NUCLEOTIDE SEQUENCE</scope>
    <source>
        <strain evidence="11">DP1</strain>
    </source>
</reference>
<dbReference type="SMART" id="SM00129">
    <property type="entry name" value="KISc"/>
    <property type="match status" value="1"/>
</dbReference>
<feature type="binding site" evidence="6">
    <location>
        <begin position="96"/>
        <end position="103"/>
    </location>
    <ligand>
        <name>ATP</name>
        <dbReference type="ChEBI" id="CHEBI:30616"/>
    </ligand>
</feature>
<dbReference type="Proteomes" id="UP001295684">
    <property type="component" value="Unassembled WGS sequence"/>
</dbReference>
<dbReference type="InterPro" id="IPR027417">
    <property type="entry name" value="P-loop_NTPase"/>
</dbReference>
<keyword evidence="4 6" id="KW-0067">ATP-binding</keyword>
<dbReference type="GO" id="GO:0007018">
    <property type="term" value="P:microtubule-based movement"/>
    <property type="evidence" value="ECO:0007669"/>
    <property type="project" value="InterPro"/>
</dbReference>
<evidence type="ECO:0000256" key="6">
    <source>
        <dbReference type="PROSITE-ProRule" id="PRU00283"/>
    </source>
</evidence>
<comment type="similarity">
    <text evidence="6 7">Belongs to the TRAFAC class myosin-kinesin ATPase superfamily. Kinesin family.</text>
</comment>
<feature type="coiled-coil region" evidence="8">
    <location>
        <begin position="647"/>
        <end position="674"/>
    </location>
</feature>
<dbReference type="GO" id="GO:0005875">
    <property type="term" value="C:microtubule associated complex"/>
    <property type="evidence" value="ECO:0007669"/>
    <property type="project" value="TreeGrafter"/>
</dbReference>
<keyword evidence="6 7" id="KW-0505">Motor protein</keyword>
<feature type="region of interest" description="Disordered" evidence="9">
    <location>
        <begin position="470"/>
        <end position="527"/>
    </location>
</feature>
<evidence type="ECO:0000256" key="9">
    <source>
        <dbReference type="SAM" id="MobiDB-lite"/>
    </source>
</evidence>
<evidence type="ECO:0000259" key="10">
    <source>
        <dbReference type="PROSITE" id="PS50067"/>
    </source>
</evidence>
<dbReference type="CDD" id="cd00106">
    <property type="entry name" value="KISc"/>
    <property type="match status" value="1"/>
</dbReference>
<dbReference type="GO" id="GO:0003777">
    <property type="term" value="F:microtubule motor activity"/>
    <property type="evidence" value="ECO:0007669"/>
    <property type="project" value="InterPro"/>
</dbReference>
<name>A0AAD2D478_EUPCR</name>
<dbReference type="PRINTS" id="PR00380">
    <property type="entry name" value="KINESINHEAVY"/>
</dbReference>
<dbReference type="AlphaFoldDB" id="A0AAD2D478"/>
<protein>
    <recommendedName>
        <fullName evidence="7">Kinesin-like protein</fullName>
    </recommendedName>
</protein>
<dbReference type="Gene3D" id="3.40.850.10">
    <property type="entry name" value="Kinesin motor domain"/>
    <property type="match status" value="1"/>
</dbReference>
<dbReference type="InterPro" id="IPR036961">
    <property type="entry name" value="Kinesin_motor_dom_sf"/>
</dbReference>
<feature type="domain" description="Kinesin motor" evidence="10">
    <location>
        <begin position="4"/>
        <end position="374"/>
    </location>
</feature>
<accession>A0AAD2D478</accession>
<evidence type="ECO:0000256" key="3">
    <source>
        <dbReference type="ARBA" id="ARBA00022741"/>
    </source>
</evidence>
<proteinExistence type="inferred from homology"/>
<dbReference type="GO" id="GO:0008017">
    <property type="term" value="F:microtubule binding"/>
    <property type="evidence" value="ECO:0007669"/>
    <property type="project" value="InterPro"/>
</dbReference>
<dbReference type="GO" id="GO:0005874">
    <property type="term" value="C:microtubule"/>
    <property type="evidence" value="ECO:0007669"/>
    <property type="project" value="UniProtKB-KW"/>
</dbReference>
<feature type="region of interest" description="Disordered" evidence="9">
    <location>
        <begin position="714"/>
        <end position="810"/>
    </location>
</feature>
<dbReference type="SUPFAM" id="SSF52540">
    <property type="entry name" value="P-loop containing nucleoside triphosphate hydrolases"/>
    <property type="match status" value="1"/>
</dbReference>
<feature type="compositionally biased region" description="Polar residues" evidence="9">
    <location>
        <begin position="727"/>
        <end position="737"/>
    </location>
</feature>
<feature type="compositionally biased region" description="Basic and acidic residues" evidence="9">
    <location>
        <begin position="740"/>
        <end position="762"/>
    </location>
</feature>
<dbReference type="InterPro" id="IPR027640">
    <property type="entry name" value="Kinesin-like_fam"/>
</dbReference>
<evidence type="ECO:0000256" key="2">
    <source>
        <dbReference type="ARBA" id="ARBA00022490"/>
    </source>
</evidence>
<dbReference type="EMBL" id="CAMPGE010020689">
    <property type="protein sequence ID" value="CAI2378908.1"/>
    <property type="molecule type" value="Genomic_DNA"/>
</dbReference>
<evidence type="ECO:0000313" key="11">
    <source>
        <dbReference type="EMBL" id="CAI2378908.1"/>
    </source>
</evidence>
<dbReference type="PANTHER" id="PTHR47969:SF15">
    <property type="entry name" value="CHROMOSOME-ASSOCIATED KINESIN KIF4A-RELATED"/>
    <property type="match status" value="1"/>
</dbReference>
<evidence type="ECO:0000313" key="12">
    <source>
        <dbReference type="Proteomes" id="UP001295684"/>
    </source>
</evidence>
<organism evidence="11 12">
    <name type="scientific">Euplotes crassus</name>
    <dbReference type="NCBI Taxonomy" id="5936"/>
    <lineage>
        <taxon>Eukaryota</taxon>
        <taxon>Sar</taxon>
        <taxon>Alveolata</taxon>
        <taxon>Ciliophora</taxon>
        <taxon>Intramacronucleata</taxon>
        <taxon>Spirotrichea</taxon>
        <taxon>Hypotrichia</taxon>
        <taxon>Euplotida</taxon>
        <taxon>Euplotidae</taxon>
        <taxon>Moneuplotes</taxon>
    </lineage>
</organism>
<dbReference type="PROSITE" id="PS00411">
    <property type="entry name" value="KINESIN_MOTOR_1"/>
    <property type="match status" value="1"/>
</dbReference>
<dbReference type="GO" id="GO:0005524">
    <property type="term" value="F:ATP binding"/>
    <property type="evidence" value="ECO:0007669"/>
    <property type="project" value="UniProtKB-UniRule"/>
</dbReference>
<sequence length="853" mass="95629">MPSKIKVAVRVRPLLPHERSNKHTEEKIECNQDKKQIVLHLSDKDSDQRINSKKIFKFDKVIDGSYTQNQVFEELHIKALIGKVLEGYHATIFAYGQTGSGKTYTMEGYDYVNSGPKNLATGERNVKPVIKYTDDNGVSIRAIKDIFEQADKLRSTRTKNIKISCSFLQIYNEKVFDLLNMANLPVKGNANSVGGLKMRWNKTEQFVVENLFVFECFSAEDALKIFNTGIKNRVVASHNMNNASSRSHCIFTMNVEQSSSDDFNNVVISKLQLVDLAGSERVGLTGNTGVAYKESIDINKSLLTLRKVINGLADKKTNQKKAHIPYRESKLTCLLKQSLGGNSYCLMIACLPPSDFYLDENISTLTYATKASYISNTPNRNEDPRMKIIHELRKKINSLEKELKAANDHIGFLTSLTGGAIAGNRANKAGLFDDKRQPMTEQEVHLLDKVPLSAGKDSSTVEADEELFTSGVAPKELPLSHQKSAPPEGQAKMSEDPYAEEYKSETAVVPKTAGTSKQSKKKKSKGLKGLNNISNTIVKLDQDTISERLIESVGMVTDLLQSNHQLRDSINALYKEKENIENDNCVLQSDNLELRDRIEILESIIKANANDYENYDWKKIIEEENDLGISTVKSINNKGVENVASAMIEVKKENRMLKTRIEHLELQISHLTNHFDYQGNIEPTRTFMNVKGSNPNNSNGFLSEQSPHTYYDSSGFGPQKLNYANPPRSQNMRSTGFNRGRVDINSKNSLREVGRKAKRDLSMKNGSSKKGLKNKSHSNVVDYSMSNPSHGFGPLDDPLPPAVPQGQGSYSNQNQMMVVKKGGQEPLKDKDEALKMLYSMMMNRVQKKRHGNY</sequence>
<keyword evidence="5 8" id="KW-0175">Coiled coil</keyword>
<comment type="subcellular location">
    <subcellularLocation>
        <location evidence="1">Cytoplasm</location>
    </subcellularLocation>
</comment>
<evidence type="ECO:0000256" key="5">
    <source>
        <dbReference type="ARBA" id="ARBA00023054"/>
    </source>
</evidence>
<evidence type="ECO:0000256" key="1">
    <source>
        <dbReference type="ARBA" id="ARBA00004496"/>
    </source>
</evidence>
<keyword evidence="7" id="KW-0493">Microtubule</keyword>
<keyword evidence="2" id="KW-0963">Cytoplasm</keyword>
<dbReference type="GO" id="GO:0051231">
    <property type="term" value="P:spindle elongation"/>
    <property type="evidence" value="ECO:0007669"/>
    <property type="project" value="TreeGrafter"/>
</dbReference>
<dbReference type="PROSITE" id="PS50067">
    <property type="entry name" value="KINESIN_MOTOR_2"/>
    <property type="match status" value="1"/>
</dbReference>
<comment type="caution">
    <text evidence="11">The sequence shown here is derived from an EMBL/GenBank/DDBJ whole genome shotgun (WGS) entry which is preliminary data.</text>
</comment>
<dbReference type="GO" id="GO:0007052">
    <property type="term" value="P:mitotic spindle organization"/>
    <property type="evidence" value="ECO:0007669"/>
    <property type="project" value="TreeGrafter"/>
</dbReference>
<evidence type="ECO:0000256" key="4">
    <source>
        <dbReference type="ARBA" id="ARBA00022840"/>
    </source>
</evidence>
<gene>
    <name evidence="11" type="ORF">ECRASSUSDP1_LOCUS20308</name>
</gene>
<keyword evidence="3 6" id="KW-0547">Nucleotide-binding</keyword>
<dbReference type="Pfam" id="PF00225">
    <property type="entry name" value="Kinesin"/>
    <property type="match status" value="1"/>
</dbReference>
<dbReference type="InterPro" id="IPR019821">
    <property type="entry name" value="Kinesin_motor_CS"/>
</dbReference>
<dbReference type="GO" id="GO:0005737">
    <property type="term" value="C:cytoplasm"/>
    <property type="evidence" value="ECO:0007669"/>
    <property type="project" value="UniProtKB-SubCell"/>
</dbReference>
<evidence type="ECO:0000256" key="8">
    <source>
        <dbReference type="SAM" id="Coils"/>
    </source>
</evidence>
<dbReference type="PANTHER" id="PTHR47969">
    <property type="entry name" value="CHROMOSOME-ASSOCIATED KINESIN KIF4A-RELATED"/>
    <property type="match status" value="1"/>
</dbReference>